<dbReference type="GO" id="GO:0004642">
    <property type="term" value="F:phosphoribosylformylglycinamidine synthase activity"/>
    <property type="evidence" value="ECO:0007669"/>
    <property type="project" value="UniProtKB-UniRule"/>
</dbReference>
<dbReference type="UniPathway" id="UPA00074">
    <property type="reaction ID" value="UER00128"/>
</dbReference>
<comment type="catalytic activity">
    <reaction evidence="8">
        <text>N(2)-formyl-N(1)-(5-phospho-beta-D-ribosyl)glycinamide + L-glutamine + ATP + H2O = 2-formamido-N(1)-(5-O-phospho-beta-D-ribosyl)acetamidine + L-glutamate + ADP + phosphate + H(+)</text>
        <dbReference type="Rhea" id="RHEA:17129"/>
        <dbReference type="ChEBI" id="CHEBI:15377"/>
        <dbReference type="ChEBI" id="CHEBI:15378"/>
        <dbReference type="ChEBI" id="CHEBI:29985"/>
        <dbReference type="ChEBI" id="CHEBI:30616"/>
        <dbReference type="ChEBI" id="CHEBI:43474"/>
        <dbReference type="ChEBI" id="CHEBI:58359"/>
        <dbReference type="ChEBI" id="CHEBI:147286"/>
        <dbReference type="ChEBI" id="CHEBI:147287"/>
        <dbReference type="ChEBI" id="CHEBI:456216"/>
        <dbReference type="EC" id="6.3.5.3"/>
    </reaction>
</comment>
<comment type="subcellular location">
    <subcellularLocation>
        <location evidence="8">Cytoplasm</location>
    </subcellularLocation>
</comment>
<evidence type="ECO:0000256" key="5">
    <source>
        <dbReference type="ARBA" id="ARBA00022801"/>
    </source>
</evidence>
<accession>A0A895XSS9</accession>
<evidence type="ECO:0000313" key="9">
    <source>
        <dbReference type="EMBL" id="QSB05320.1"/>
    </source>
</evidence>
<sequence length="234" mass="24884">MASNSAEPRVRIGIVTFPGSLDDRDAARAVARAGAVPVRLWHDEGALRGVQAVWLPGGFSYGDYLRSGAIARFSHVMDSVADAARGGMPVIGVCNGFQVLCESGLLPGALTQNAHMRYRNRPAPLRVESTNTAWTSAYRQGAQIVIPAKHKDGRFQADASTLEMLEDQNRVVLRYLDNPNGSVHDIAGITNAEGNVVGMMPHPEHAIDQLTGPSTDGRGILASVLSHVHSGATA</sequence>
<organism evidence="9 10">
    <name type="scientific">Natronoglycomyces albus</name>
    <dbReference type="NCBI Taxonomy" id="2811108"/>
    <lineage>
        <taxon>Bacteria</taxon>
        <taxon>Bacillati</taxon>
        <taxon>Actinomycetota</taxon>
        <taxon>Actinomycetes</taxon>
        <taxon>Glycomycetales</taxon>
        <taxon>Glycomycetaceae</taxon>
        <taxon>Natronoglycomyces</taxon>
    </lineage>
</organism>
<dbReference type="GO" id="GO:0006189">
    <property type="term" value="P:'de novo' IMP biosynthetic process"/>
    <property type="evidence" value="ECO:0007669"/>
    <property type="project" value="UniProtKB-UniRule"/>
</dbReference>
<dbReference type="KEGG" id="nav:JQS30_16485"/>
<name>A0A895XSS9_9ACTN</name>
<dbReference type="InterPro" id="IPR029062">
    <property type="entry name" value="Class_I_gatase-like"/>
</dbReference>
<dbReference type="GO" id="GO:0004359">
    <property type="term" value="F:glutaminase activity"/>
    <property type="evidence" value="ECO:0007669"/>
    <property type="project" value="UniProtKB-EC"/>
</dbReference>
<proteinExistence type="inferred from homology"/>
<comment type="function">
    <text evidence="8">Part of the phosphoribosylformylglycinamidine synthase complex involved in the purines biosynthetic pathway. Catalyzes the ATP-dependent conversion of formylglycinamide ribonucleotide (FGAR) and glutamine to yield formylglycinamidine ribonucleotide (FGAM) and glutamate. The FGAM synthase complex is composed of three subunits. PurQ produces an ammonia molecule by converting glutamine to glutamate. PurL transfers the ammonia molecule to FGAR to form FGAM in an ATP-dependent manner. PurS interacts with PurQ and PurL and is thought to assist in the transfer of the ammonia molecule from PurQ to PurL.</text>
</comment>
<reference evidence="9" key="1">
    <citation type="submission" date="2021-02" db="EMBL/GenBank/DDBJ databases">
        <title>Natronoglycomyces albus gen. nov., sp. nov, a haloalkaliphilic actinobacterium from a soda solonchak soil.</title>
        <authorList>
            <person name="Sorokin D.Y."/>
            <person name="Khijniak T.V."/>
            <person name="Zakharycheva A.P."/>
            <person name="Boueva O.V."/>
            <person name="Ariskina E.V."/>
            <person name="Hahnke R.L."/>
            <person name="Bunk B."/>
            <person name="Sproer C."/>
            <person name="Schumann P."/>
            <person name="Evtushenko L.I."/>
            <person name="Kublanov I.V."/>
        </authorList>
    </citation>
    <scope>NUCLEOTIDE SEQUENCE</scope>
    <source>
        <strain evidence="9">DSM 106290</strain>
    </source>
</reference>
<keyword evidence="6 8" id="KW-0067">ATP-binding</keyword>
<evidence type="ECO:0000256" key="8">
    <source>
        <dbReference type="HAMAP-Rule" id="MF_00421"/>
    </source>
</evidence>
<keyword evidence="2 8" id="KW-0436">Ligase</keyword>
<dbReference type="GO" id="GO:0005524">
    <property type="term" value="F:ATP binding"/>
    <property type="evidence" value="ECO:0007669"/>
    <property type="project" value="UniProtKB-KW"/>
</dbReference>
<dbReference type="PROSITE" id="PS51273">
    <property type="entry name" value="GATASE_TYPE_1"/>
    <property type="match status" value="1"/>
</dbReference>
<evidence type="ECO:0000256" key="1">
    <source>
        <dbReference type="ARBA" id="ARBA00022490"/>
    </source>
</evidence>
<keyword evidence="1 8" id="KW-0963">Cytoplasm</keyword>
<dbReference type="EC" id="3.5.1.2" evidence="8"/>
<dbReference type="PANTHER" id="PTHR47552">
    <property type="entry name" value="PHOSPHORIBOSYLFORMYLGLYCINAMIDINE SYNTHASE SUBUNIT PURQ"/>
    <property type="match status" value="1"/>
</dbReference>
<evidence type="ECO:0000313" key="10">
    <source>
        <dbReference type="Proteomes" id="UP000662939"/>
    </source>
</evidence>
<evidence type="ECO:0000256" key="4">
    <source>
        <dbReference type="ARBA" id="ARBA00022755"/>
    </source>
</evidence>
<dbReference type="NCBIfam" id="NF002957">
    <property type="entry name" value="PRK03619.1"/>
    <property type="match status" value="1"/>
</dbReference>
<feature type="active site" evidence="8">
    <location>
        <position position="204"/>
    </location>
</feature>
<gene>
    <name evidence="8 9" type="primary">purQ</name>
    <name evidence="9" type="ORF">JQS30_16485</name>
</gene>
<comment type="pathway">
    <text evidence="8">Purine metabolism; IMP biosynthesis via de novo pathway; 5-amino-1-(5-phospho-D-ribosyl)imidazole from N(2)-formyl-N(1)-(5-phospho-D-ribosyl)glycinamide: step 1/2.</text>
</comment>
<keyword evidence="5 8" id="KW-0378">Hydrolase</keyword>
<protein>
    <recommendedName>
        <fullName evidence="8">Phosphoribosylformylglycinamidine synthase subunit PurQ</fullName>
        <shortName evidence="8">FGAM synthase</shortName>
        <ecNumber evidence="8">6.3.5.3</ecNumber>
    </recommendedName>
    <alternativeName>
        <fullName evidence="8">Formylglycinamide ribonucleotide amidotransferase subunit I</fullName>
        <shortName evidence="8">FGAR amidotransferase I</shortName>
        <shortName evidence="8">FGAR-AT I</shortName>
    </alternativeName>
    <alternativeName>
        <fullName evidence="8">Glutaminase PurQ</fullName>
        <ecNumber evidence="8">3.5.1.2</ecNumber>
    </alternativeName>
    <alternativeName>
        <fullName evidence="8">Phosphoribosylformylglycinamidine synthase subunit I</fullName>
    </alternativeName>
</protein>
<evidence type="ECO:0000256" key="3">
    <source>
        <dbReference type="ARBA" id="ARBA00022741"/>
    </source>
</evidence>
<comment type="subunit">
    <text evidence="8">Part of the FGAM synthase complex composed of 1 PurL, 1 PurQ and 2 PurS subunits.</text>
</comment>
<dbReference type="SMART" id="SM01211">
    <property type="entry name" value="GATase_5"/>
    <property type="match status" value="1"/>
</dbReference>
<keyword evidence="4 8" id="KW-0658">Purine biosynthesis</keyword>
<keyword evidence="7 8" id="KW-0315">Glutamine amidotransferase</keyword>
<dbReference type="EMBL" id="CP070496">
    <property type="protein sequence ID" value="QSB05320.1"/>
    <property type="molecule type" value="Genomic_DNA"/>
</dbReference>
<keyword evidence="10" id="KW-1185">Reference proteome</keyword>
<dbReference type="AlphaFoldDB" id="A0A895XSS9"/>
<dbReference type="EC" id="6.3.5.3" evidence="8"/>
<dbReference type="InterPro" id="IPR010075">
    <property type="entry name" value="PRibForGlyAmidine_synth_PurQ"/>
</dbReference>
<feature type="active site" evidence="8">
    <location>
        <position position="202"/>
    </location>
</feature>
<dbReference type="NCBIfam" id="TIGR01737">
    <property type="entry name" value="FGAM_synth_I"/>
    <property type="match status" value="1"/>
</dbReference>
<keyword evidence="3 8" id="KW-0547">Nucleotide-binding</keyword>
<evidence type="ECO:0000256" key="6">
    <source>
        <dbReference type="ARBA" id="ARBA00022840"/>
    </source>
</evidence>
<dbReference type="RefSeq" id="WP_213171328.1">
    <property type="nucleotide sequence ID" value="NZ_CP070496.1"/>
</dbReference>
<comment type="catalytic activity">
    <reaction evidence="8">
        <text>L-glutamine + H2O = L-glutamate + NH4(+)</text>
        <dbReference type="Rhea" id="RHEA:15889"/>
        <dbReference type="ChEBI" id="CHEBI:15377"/>
        <dbReference type="ChEBI" id="CHEBI:28938"/>
        <dbReference type="ChEBI" id="CHEBI:29985"/>
        <dbReference type="ChEBI" id="CHEBI:58359"/>
        <dbReference type="EC" id="3.5.1.2"/>
    </reaction>
</comment>
<dbReference type="Proteomes" id="UP000662939">
    <property type="component" value="Chromosome"/>
</dbReference>
<evidence type="ECO:0000256" key="7">
    <source>
        <dbReference type="ARBA" id="ARBA00022962"/>
    </source>
</evidence>
<dbReference type="PIRSF" id="PIRSF001586">
    <property type="entry name" value="FGAM_synth_I"/>
    <property type="match status" value="1"/>
</dbReference>
<feature type="active site" description="Nucleophile" evidence="8">
    <location>
        <position position="94"/>
    </location>
</feature>
<dbReference type="Gene3D" id="3.40.50.880">
    <property type="match status" value="1"/>
</dbReference>
<dbReference type="PANTHER" id="PTHR47552:SF1">
    <property type="entry name" value="PHOSPHORIBOSYLFORMYLGLYCINAMIDINE SYNTHASE SUBUNIT PURQ"/>
    <property type="match status" value="1"/>
</dbReference>
<evidence type="ECO:0000256" key="2">
    <source>
        <dbReference type="ARBA" id="ARBA00022598"/>
    </source>
</evidence>
<dbReference type="SUPFAM" id="SSF52317">
    <property type="entry name" value="Class I glutamine amidotransferase-like"/>
    <property type="match status" value="1"/>
</dbReference>
<dbReference type="Pfam" id="PF13507">
    <property type="entry name" value="GATase_5"/>
    <property type="match status" value="1"/>
</dbReference>
<dbReference type="HAMAP" id="MF_00421">
    <property type="entry name" value="PurQ"/>
    <property type="match status" value="1"/>
</dbReference>
<dbReference type="GO" id="GO:0005737">
    <property type="term" value="C:cytoplasm"/>
    <property type="evidence" value="ECO:0007669"/>
    <property type="project" value="UniProtKB-SubCell"/>
</dbReference>